<organism evidence="2 3">
    <name type="scientific">Chrysochromulina tobinii</name>
    <dbReference type="NCBI Taxonomy" id="1460289"/>
    <lineage>
        <taxon>Eukaryota</taxon>
        <taxon>Haptista</taxon>
        <taxon>Haptophyta</taxon>
        <taxon>Prymnesiophyceae</taxon>
        <taxon>Prymnesiales</taxon>
        <taxon>Chrysochromulinaceae</taxon>
        <taxon>Chrysochromulina</taxon>
    </lineage>
</organism>
<evidence type="ECO:0000313" key="2">
    <source>
        <dbReference type="EMBL" id="KOO21356.1"/>
    </source>
</evidence>
<accession>A0A0M0J430</accession>
<feature type="compositionally biased region" description="Basic and acidic residues" evidence="1">
    <location>
        <begin position="35"/>
        <end position="58"/>
    </location>
</feature>
<evidence type="ECO:0000256" key="1">
    <source>
        <dbReference type="SAM" id="MobiDB-lite"/>
    </source>
</evidence>
<reference evidence="3" key="1">
    <citation type="journal article" date="2015" name="PLoS Genet.">
        <title>Genome Sequence and Transcriptome Analyses of Chrysochromulina tobin: Metabolic Tools for Enhanced Algal Fitness in the Prominent Order Prymnesiales (Haptophyceae).</title>
        <authorList>
            <person name="Hovde B.T."/>
            <person name="Deodato C.R."/>
            <person name="Hunsperger H.M."/>
            <person name="Ryken S.A."/>
            <person name="Yost W."/>
            <person name="Jha R.K."/>
            <person name="Patterson J."/>
            <person name="Monnat R.J. Jr."/>
            <person name="Barlow S.B."/>
            <person name="Starkenburg S.R."/>
            <person name="Cattolico R.A."/>
        </authorList>
    </citation>
    <scope>NUCLEOTIDE SEQUENCE</scope>
    <source>
        <strain evidence="3">CCMP291</strain>
    </source>
</reference>
<protein>
    <submittedName>
        <fullName evidence="2">Uncharacterized protein</fullName>
    </submittedName>
</protein>
<name>A0A0M0J430_9EUKA</name>
<dbReference type="AlphaFoldDB" id="A0A0M0J430"/>
<dbReference type="Proteomes" id="UP000037460">
    <property type="component" value="Unassembled WGS sequence"/>
</dbReference>
<proteinExistence type="predicted"/>
<comment type="caution">
    <text evidence="2">The sequence shown here is derived from an EMBL/GenBank/DDBJ whole genome shotgun (WGS) entry which is preliminary data.</text>
</comment>
<sequence>MAAAKSQKIEGDQEAKERARLEIEEAALAFKAKREKQVAKRKAESAAAKERAEKRKQEYLRQRAEEMAKDQSARNEREEVRQFERAVEHARRKHMVYEEAVVKLEPLAIARERLEKKADLIREEDENALLPAALMADLDRAAKRHEAMVSRVQDLKLEAERAANDAIAIKKRSVAAAATAAAASSKPTEPPK</sequence>
<gene>
    <name evidence="2" type="ORF">Ctob_003145</name>
</gene>
<keyword evidence="3" id="KW-1185">Reference proteome</keyword>
<evidence type="ECO:0000313" key="3">
    <source>
        <dbReference type="Proteomes" id="UP000037460"/>
    </source>
</evidence>
<feature type="region of interest" description="Disordered" evidence="1">
    <location>
        <begin position="34"/>
        <end position="58"/>
    </location>
</feature>
<dbReference type="EMBL" id="JWZX01003369">
    <property type="protein sequence ID" value="KOO21356.1"/>
    <property type="molecule type" value="Genomic_DNA"/>
</dbReference>